<dbReference type="Proteomes" id="UP000078148">
    <property type="component" value="Chromosome"/>
</dbReference>
<name>A0A172ZGQ4_9BACL</name>
<keyword evidence="2" id="KW-1185">Reference proteome</keyword>
<organism evidence="1 2">
    <name type="scientific">Paenibacillus bovis</name>
    <dbReference type="NCBI Taxonomy" id="1616788"/>
    <lineage>
        <taxon>Bacteria</taxon>
        <taxon>Bacillati</taxon>
        <taxon>Bacillota</taxon>
        <taxon>Bacilli</taxon>
        <taxon>Bacillales</taxon>
        <taxon>Paenibacillaceae</taxon>
        <taxon>Paenibacillus</taxon>
    </lineage>
</organism>
<gene>
    <name evidence="1" type="ORF">AR543_10995</name>
</gene>
<dbReference type="EMBL" id="CP013023">
    <property type="protein sequence ID" value="ANF96477.1"/>
    <property type="molecule type" value="Genomic_DNA"/>
</dbReference>
<reference evidence="2" key="1">
    <citation type="submission" date="2015-10" db="EMBL/GenBank/DDBJ databases">
        <title>Genome of Paenibacillus bovis sp. nov.</title>
        <authorList>
            <person name="Wu Z."/>
            <person name="Gao C."/>
            <person name="Liu Z."/>
            <person name="Zheng H."/>
        </authorList>
    </citation>
    <scope>NUCLEOTIDE SEQUENCE [LARGE SCALE GENOMIC DNA]</scope>
    <source>
        <strain evidence="2">BD3526</strain>
    </source>
</reference>
<dbReference type="OrthoDB" id="9790372at2"/>
<protein>
    <submittedName>
        <fullName evidence="1">Metal-binding protein</fullName>
    </submittedName>
</protein>
<reference evidence="1 2" key="2">
    <citation type="journal article" date="2016" name="Int. J. Syst. Evol. Microbiol.">
        <title>Paenibacillus bovis sp. nov., isolated from raw yak (Bos grunniens) milk.</title>
        <authorList>
            <person name="Gao C."/>
            <person name="Han J."/>
            <person name="Liu Z."/>
            <person name="Xu X."/>
            <person name="Hang F."/>
            <person name="Wu Z."/>
        </authorList>
    </citation>
    <scope>NUCLEOTIDE SEQUENCE [LARGE SCALE GENOMIC DNA]</scope>
    <source>
        <strain evidence="1 2">BD3526</strain>
    </source>
</reference>
<evidence type="ECO:0000313" key="1">
    <source>
        <dbReference type="EMBL" id="ANF96477.1"/>
    </source>
</evidence>
<dbReference type="PANTHER" id="PTHR34374">
    <property type="entry name" value="LARGE RIBOSOMAL RNA SUBUNIT ACCUMULATION PROTEIN YCED HOMOLOG 1, CHLOROPLASTIC"/>
    <property type="match status" value="1"/>
</dbReference>
<dbReference type="InterPro" id="IPR003772">
    <property type="entry name" value="YceD"/>
</dbReference>
<dbReference type="KEGG" id="pbv:AR543_10995"/>
<dbReference type="PANTHER" id="PTHR34374:SF1">
    <property type="entry name" value="LARGE RIBOSOMAL RNA SUBUNIT ACCUMULATION PROTEIN YCED HOMOLOG 1, CHLOROPLASTIC"/>
    <property type="match status" value="1"/>
</dbReference>
<evidence type="ECO:0000313" key="2">
    <source>
        <dbReference type="Proteomes" id="UP000078148"/>
    </source>
</evidence>
<dbReference type="Pfam" id="PF02620">
    <property type="entry name" value="YceD"/>
    <property type="match status" value="1"/>
</dbReference>
<proteinExistence type="predicted"/>
<sequence>MQFQFRKMAQSDQPIEFHQTLDSGFVKSGRNDILSASPLHADVKAKYRVDQAVDVNGTLKLDLQMACARCLRPVDLHLDVAIQEEIRHGAEPENVAEEDDAVYVNSDTVDLQPYLEEAALMDLPASVLCKDDCKGLCPTCGVNLNEQDCDCDNRPIDPRLAGLKDFFK</sequence>
<dbReference type="AlphaFoldDB" id="A0A172ZGQ4"/>
<accession>A0A172ZGQ4</accession>
<dbReference type="STRING" id="1616788.AR543_10995"/>